<evidence type="ECO:0000256" key="1">
    <source>
        <dbReference type="ARBA" id="ARBA00022676"/>
    </source>
</evidence>
<dbReference type="GO" id="GO:0016757">
    <property type="term" value="F:glycosyltransferase activity"/>
    <property type="evidence" value="ECO:0007669"/>
    <property type="project" value="UniProtKB-KW"/>
</dbReference>
<dbReference type="PANTHER" id="PTHR12526:SF629">
    <property type="entry name" value="TEICHURONIC ACID BIOSYNTHESIS GLYCOSYLTRANSFERASE TUAH-RELATED"/>
    <property type="match status" value="1"/>
</dbReference>
<keyword evidence="6" id="KW-1185">Reference proteome</keyword>
<dbReference type="Pfam" id="PF00534">
    <property type="entry name" value="Glycos_transf_1"/>
    <property type="match status" value="1"/>
</dbReference>
<name>U6RGV8_9BACT</name>
<sequence>MKKILFIDRYQFGYTTDTLKYCEHLNQQYKIRYVSFDLGWKKIKIPNVNTIYVPRYGNIVIRAVLFLIYAIVNCLFFDGAIFILYFPKCSLLKRILFWKKMHIDIRTLAVNTNLEERASINKQIQKDIAVFDSASFITQGVKEQISWSGKKYFILPLGADILSHTNKTFDELNLLYVGTLANRNIIDTVKGYENFTKLHPEIKSHYDIIGDSSGNELQELRQYVNEKGLNEHITLHGRLPYTALSTFFDSHNIGISYVPITDYYDHQPPTKTYEYILSGLVCVATSTYSNKKIITPTNGILHQDNAASFQNALETMLKNKEQYDSQLIRESLHKYQWENIIKESFLPIINSI</sequence>
<dbReference type="Proteomes" id="UP000017831">
    <property type="component" value="Unassembled WGS sequence"/>
</dbReference>
<proteinExistence type="predicted"/>
<dbReference type="RefSeq" id="WP_005939753.1">
    <property type="nucleotide sequence ID" value="NZ_KB890353.1"/>
</dbReference>
<evidence type="ECO:0000256" key="3">
    <source>
        <dbReference type="SAM" id="Phobius"/>
    </source>
</evidence>
<evidence type="ECO:0000256" key="2">
    <source>
        <dbReference type="ARBA" id="ARBA00022679"/>
    </source>
</evidence>
<evidence type="ECO:0000259" key="4">
    <source>
        <dbReference type="Pfam" id="PF00534"/>
    </source>
</evidence>
<dbReference type="eggNOG" id="COG0438">
    <property type="taxonomic scope" value="Bacteria"/>
</dbReference>
<dbReference type="PANTHER" id="PTHR12526">
    <property type="entry name" value="GLYCOSYLTRANSFERASE"/>
    <property type="match status" value="1"/>
</dbReference>
<keyword evidence="3" id="KW-0472">Membrane</keyword>
<dbReference type="AlphaFoldDB" id="U6RGV8"/>
<comment type="caution">
    <text evidence="5">The sequence shown here is derived from an EMBL/GenBank/DDBJ whole genome shotgun (WGS) entry which is preliminary data.</text>
</comment>
<organism evidence="5 6">
    <name type="scientific">Phocaeicola massiliensis B84634 = Timone 84634 = DSM 17679 = JCM 13223</name>
    <dbReference type="NCBI Taxonomy" id="1121098"/>
    <lineage>
        <taxon>Bacteria</taxon>
        <taxon>Pseudomonadati</taxon>
        <taxon>Bacteroidota</taxon>
        <taxon>Bacteroidia</taxon>
        <taxon>Bacteroidales</taxon>
        <taxon>Bacteroidaceae</taxon>
        <taxon>Phocaeicola</taxon>
    </lineage>
</organism>
<dbReference type="STRING" id="1121098.HMPREF1534_01769"/>
<dbReference type="SUPFAM" id="SSF53756">
    <property type="entry name" value="UDP-Glycosyltransferase/glycogen phosphorylase"/>
    <property type="match status" value="1"/>
</dbReference>
<keyword evidence="3" id="KW-1133">Transmembrane helix</keyword>
<keyword evidence="1" id="KW-0328">Glycosyltransferase</keyword>
<dbReference type="GeneID" id="60062262"/>
<feature type="domain" description="Glycosyl transferase family 1" evidence="4">
    <location>
        <begin position="174"/>
        <end position="324"/>
    </location>
</feature>
<dbReference type="EMBL" id="AQHY01000022">
    <property type="protein sequence ID" value="EOA54956.1"/>
    <property type="molecule type" value="Genomic_DNA"/>
</dbReference>
<evidence type="ECO:0000313" key="5">
    <source>
        <dbReference type="EMBL" id="EOA54956.1"/>
    </source>
</evidence>
<gene>
    <name evidence="5" type="ORF">HMPREF1534_01769</name>
</gene>
<dbReference type="OrthoDB" id="1099934at2"/>
<dbReference type="Gene3D" id="3.40.50.2000">
    <property type="entry name" value="Glycogen Phosphorylase B"/>
    <property type="match status" value="1"/>
</dbReference>
<evidence type="ECO:0000313" key="6">
    <source>
        <dbReference type="Proteomes" id="UP000017831"/>
    </source>
</evidence>
<keyword evidence="3" id="KW-0812">Transmembrane</keyword>
<feature type="transmembrane region" description="Helical" evidence="3">
    <location>
        <begin position="64"/>
        <end position="86"/>
    </location>
</feature>
<dbReference type="InterPro" id="IPR001296">
    <property type="entry name" value="Glyco_trans_1"/>
</dbReference>
<dbReference type="HOGENOM" id="CLU_067271_0_0_10"/>
<keyword evidence="2" id="KW-0808">Transferase</keyword>
<accession>U6RGV8</accession>
<reference evidence="5 6" key="1">
    <citation type="submission" date="2013-04" db="EMBL/GenBank/DDBJ databases">
        <title>The Genome Sequence of Bacteroides massiliensis DSM 17679.</title>
        <authorList>
            <consortium name="The Broad Institute Genomics Platform"/>
            <person name="Earl A."/>
            <person name="Ward D."/>
            <person name="Feldgarden M."/>
            <person name="Gevers D."/>
            <person name="Martens E."/>
            <person name="Fenner L."/>
            <person name="Roux V."/>
            <person name="Mallet M.N."/>
            <person name="Raoult D."/>
            <person name="Walker B."/>
            <person name="Young S."/>
            <person name="Zeng Q."/>
            <person name="Gargeya S."/>
            <person name="Fitzgerald M."/>
            <person name="Haas B."/>
            <person name="Abouelleil A."/>
            <person name="Allen A.W."/>
            <person name="Alvarado L."/>
            <person name="Arachchi H.M."/>
            <person name="Berlin A.M."/>
            <person name="Chapman S.B."/>
            <person name="Gainer-Dewar J."/>
            <person name="Goldberg J."/>
            <person name="Griggs A."/>
            <person name="Gujja S."/>
            <person name="Hansen M."/>
            <person name="Howarth C."/>
            <person name="Imamovic A."/>
            <person name="Ireland A."/>
            <person name="Larimer J."/>
            <person name="McCowan C."/>
            <person name="Murphy C."/>
            <person name="Pearson M."/>
            <person name="Poon T.W."/>
            <person name="Priest M."/>
            <person name="Roberts A."/>
            <person name="Saif S."/>
            <person name="Shea T."/>
            <person name="Sisk P."/>
            <person name="Sykes S."/>
            <person name="Wortman J."/>
            <person name="Nusbaum C."/>
            <person name="Birren B."/>
        </authorList>
    </citation>
    <scope>NUCLEOTIDE SEQUENCE [LARGE SCALE GENOMIC DNA]</scope>
    <source>
        <strain evidence="6">B84634 / Timone 84634 / DSM 17679 / JCM 13223</strain>
    </source>
</reference>
<protein>
    <recommendedName>
        <fullName evidence="4">Glycosyl transferase family 1 domain-containing protein</fullName>
    </recommendedName>
</protein>
<dbReference type="PATRIC" id="fig|1121098.3.peg.1797"/>